<dbReference type="RefSeq" id="WP_249725661.1">
    <property type="nucleotide sequence ID" value="NZ_AP031286.1"/>
</dbReference>
<evidence type="ECO:0000313" key="1">
    <source>
        <dbReference type="EMBL" id="CAH8244937.1"/>
    </source>
</evidence>
<evidence type="ECO:0008006" key="3">
    <source>
        <dbReference type="Google" id="ProtNLM"/>
    </source>
</evidence>
<dbReference type="InterPro" id="IPR046702">
    <property type="entry name" value="DUF6572"/>
</dbReference>
<dbReference type="Proteomes" id="UP001154322">
    <property type="component" value="Unassembled WGS sequence"/>
</dbReference>
<evidence type="ECO:0000313" key="2">
    <source>
        <dbReference type="Proteomes" id="UP001154322"/>
    </source>
</evidence>
<organism evidence="1 2">
    <name type="scientific">Paenibacillus melissococcoides</name>
    <dbReference type="NCBI Taxonomy" id="2912268"/>
    <lineage>
        <taxon>Bacteria</taxon>
        <taxon>Bacillati</taxon>
        <taxon>Bacillota</taxon>
        <taxon>Bacilli</taxon>
        <taxon>Bacillales</taxon>
        <taxon>Paenibacillaceae</taxon>
        <taxon>Paenibacillus</taxon>
    </lineage>
</organism>
<name>A0ABM9G035_9BACL</name>
<reference evidence="1" key="1">
    <citation type="submission" date="2022-06" db="EMBL/GenBank/DDBJ databases">
        <authorList>
            <person name="Dietemann V."/>
            <person name="Ory F."/>
            <person name="Dainat B."/>
            <person name="Oberhansli S."/>
        </authorList>
    </citation>
    <scope>NUCLEOTIDE SEQUENCE</scope>
    <source>
        <strain evidence="1">Ena-SAMPLE-TAB-26-04-2022-14:26:32:270-5432</strain>
    </source>
</reference>
<sequence length="107" mass="12270">MPLQNTNEIDVLSLNEETGVVSLGIIDSLSWDDEERHLLLLQEKLNVYLSFIESGEIYTSYEGSEGKEFEIKIFFKYQLPDSCKNFLNQVKEIISAAGFYFTYQIGA</sequence>
<dbReference type="EMBL" id="CALYLO010000002">
    <property type="protein sequence ID" value="CAH8244937.1"/>
    <property type="molecule type" value="Genomic_DNA"/>
</dbReference>
<comment type="caution">
    <text evidence="1">The sequence shown here is derived from an EMBL/GenBank/DDBJ whole genome shotgun (WGS) entry which is preliminary data.</text>
</comment>
<protein>
    <recommendedName>
        <fullName evidence="3">Branched-chain amino acid ABC transporter substrate-binding protein</fullName>
    </recommendedName>
</protein>
<proteinExistence type="predicted"/>
<dbReference type="Pfam" id="PF20212">
    <property type="entry name" value="DUF6572"/>
    <property type="match status" value="1"/>
</dbReference>
<accession>A0ABM9G035</accession>
<keyword evidence="2" id="KW-1185">Reference proteome</keyword>
<gene>
    <name evidence="1" type="ORF">WJ0W_002167</name>
</gene>